<feature type="domain" description="Restriction endonuclease type II-like" evidence="4">
    <location>
        <begin position="1135"/>
        <end position="1232"/>
    </location>
</feature>
<dbReference type="Pfam" id="PF18741">
    <property type="entry name" value="MTES_1575"/>
    <property type="match status" value="1"/>
</dbReference>
<dbReference type="Gene3D" id="3.40.960.10">
    <property type="entry name" value="VSR Endonuclease"/>
    <property type="match status" value="2"/>
</dbReference>
<dbReference type="Proteomes" id="UP001449582">
    <property type="component" value="Unassembled WGS sequence"/>
</dbReference>
<dbReference type="InterPro" id="IPR027417">
    <property type="entry name" value="P-loop_NTPase"/>
</dbReference>
<reference evidence="5" key="1">
    <citation type="submission" date="2024-02" db="EMBL/GenBank/DDBJ databases">
        <title>Draft genome sequence of new strains in genus Ureaplasma.</title>
        <authorList>
            <person name="Nakajima Y."/>
            <person name="Segawa T."/>
        </authorList>
    </citation>
    <scope>NUCLEOTIDE SEQUENCE [LARGE SCALE GENOMIC DNA]</scope>
    <source>
        <strain evidence="5">OM1</strain>
    </source>
</reference>
<organism evidence="5 6">
    <name type="scientific">Ureaplasma ceti</name>
    <dbReference type="NCBI Taxonomy" id="3119530"/>
    <lineage>
        <taxon>Bacteria</taxon>
        <taxon>Bacillati</taxon>
        <taxon>Mycoplasmatota</taxon>
        <taxon>Mycoplasmoidales</taxon>
        <taxon>Mycoplasmoidaceae</taxon>
        <taxon>Ureaplasma</taxon>
    </lineage>
</organism>
<dbReference type="PANTHER" id="PTHR10887">
    <property type="entry name" value="DNA2/NAM7 HELICASE FAMILY"/>
    <property type="match status" value="1"/>
</dbReference>
<feature type="coiled-coil region" evidence="1">
    <location>
        <begin position="10"/>
        <end position="37"/>
    </location>
</feature>
<evidence type="ECO:0000259" key="2">
    <source>
        <dbReference type="Pfam" id="PF13086"/>
    </source>
</evidence>
<gene>
    <name evidence="5" type="ORF">UREOM_4890</name>
</gene>
<keyword evidence="1" id="KW-0175">Coiled coil</keyword>
<evidence type="ECO:0000256" key="1">
    <source>
        <dbReference type="SAM" id="Coils"/>
    </source>
</evidence>
<comment type="caution">
    <text evidence="5">The sequence shown here is derived from an EMBL/GenBank/DDBJ whole genome shotgun (WGS) entry which is preliminary data.</text>
</comment>
<dbReference type="Gene3D" id="3.40.50.300">
    <property type="entry name" value="P-loop containing nucleotide triphosphate hydrolases"/>
    <property type="match status" value="2"/>
</dbReference>
<evidence type="ECO:0000259" key="4">
    <source>
        <dbReference type="Pfam" id="PF18741"/>
    </source>
</evidence>
<dbReference type="PANTHER" id="PTHR10887:SF495">
    <property type="entry name" value="HELICASE SENATAXIN ISOFORM X1-RELATED"/>
    <property type="match status" value="1"/>
</dbReference>
<proteinExistence type="predicted"/>
<evidence type="ECO:0000259" key="3">
    <source>
        <dbReference type="Pfam" id="PF13087"/>
    </source>
</evidence>
<dbReference type="InterPro" id="IPR045055">
    <property type="entry name" value="DNA2/NAM7-like"/>
</dbReference>
<evidence type="ECO:0000313" key="6">
    <source>
        <dbReference type="Proteomes" id="UP001449582"/>
    </source>
</evidence>
<dbReference type="InterPro" id="IPR041677">
    <property type="entry name" value="DNA2/NAM7_AAA_11"/>
</dbReference>
<dbReference type="Pfam" id="PF13086">
    <property type="entry name" value="AAA_11"/>
    <property type="match status" value="1"/>
</dbReference>
<evidence type="ECO:0000313" key="5">
    <source>
        <dbReference type="EMBL" id="GAA5414778.1"/>
    </source>
</evidence>
<dbReference type="RefSeq" id="WP_353289939.1">
    <property type="nucleotide sequence ID" value="NZ_BAABQM010000003.1"/>
</dbReference>
<dbReference type="CDD" id="cd18808">
    <property type="entry name" value="SF1_C_Upf1"/>
    <property type="match status" value="1"/>
</dbReference>
<feature type="domain" description="DNA2/NAM7 helicase helicase" evidence="2">
    <location>
        <begin position="343"/>
        <end position="405"/>
    </location>
</feature>
<keyword evidence="6" id="KW-1185">Reference proteome</keyword>
<name>A0ABP9UC61_9BACT</name>
<dbReference type="EMBL" id="BAABQM010000003">
    <property type="protein sequence ID" value="GAA5414778.1"/>
    <property type="molecule type" value="Genomic_DNA"/>
</dbReference>
<dbReference type="InterPro" id="IPR049468">
    <property type="entry name" value="Restrct_endonuc-II-like_dom"/>
</dbReference>
<protein>
    <submittedName>
        <fullName evidence="5">AAA domain-containing protein</fullName>
    </submittedName>
</protein>
<sequence>MAYQYLLTNSERLNITAKNYDKKYQKLLNNLLQIKSKGDNTLFFKVTTLNHDVYKMVSDRDFQTIYHEPEFKVKLQKININTVAKKIEACQTVDELLDLISVEKLRITATLRKQFKDLGEAKLSFLKRETLKKFEDKNLTFSTKWIKNIKEINDIYNETNIWPCYLGTYFLSVKIGDKSLYSPLVLKEVNIIKEDNEFYFVSKDDSVMFNEKLIFFLENKLNITFPKINEDMDSIPLDKLTQELDEFFGSVIVDTEAQILQPFEEKTSTEIENKEVIKCGGIVCLVGEPAGGNLRKALLNLINSGEINSIVKVDSQEYFTLDQTAIKNVIETQVPIARICPTDPSQEKAIISALNNNLIIIGPPGTGKSQTIANILANVLLQNKKALFISQKKAALDVVLERLGKLNLFVFSLLDSATSSSWNTSQNDKKEFYDSLKLLLNWIKTNFGIGNSQYTLNPLISEVLNTYWLNKEIYAKFQAEELQLFYSFENKYHDVPAEDLYSVQKQCHALSQANFSKYLETIITTKTQDLDTLANAVGIKKKGFWLWKKYPKEMDNLLSINNEIVTYLKTKPYDYAFYQDVNKIQNVEQFLKINYLSDNLNQPLPEVNHFKNNEEIILKTLLYKFVETFKTISSQDADIFGKFVGAIEAGRALPHKFINKFKDILKQLFNVLVGTPESLANFIDFEHDKYDYVIFDEASQLFLEKGIPYIAIADKSIIAGDNQQMQPSVWFEIREEYDDDNDDKNDESLLNWAIQNGFNKQNLELNYRSVAAELTTFSSKEFYESNLKTVDKNNYRGDAIEVINVNGIWEDSMNRREAELMVDLLIENLKHYNKIILLTLNAAQMGLVNELIFKRDMKLYDYILSGRVIVKNLENIQGDEADLVIVSVGYAANALLSATYVGHKGGRNALNVAITRAREKMIVLKSIQSSEVRIANASNLDLLTFKNWLAFLELNPQERKTYSFKQVDSMLIKEAQFSESLKTWLEQLQFVRTLEIKTNYPIGSYNIDFAIFDKDTQQYLMGVEIDGLKDNLSMQEKYDALVRRNFIKAKGYELLIVSQIMWEQNKPQLQRLILDILHSQEIRTPIKQRPKTNYEKLLQKTVEVEPELDDSDVQIRDAIYPVVSQADESLFDSYFEKDIYKWLLTQKFKRPLALVNQFHVDKYRIDLAFLDAKSQAFLLGIEVDGLRYHSSADQKYNDVSRQQYLESKGMRIFRISEKDWNGSKNELFNNINDLL</sequence>
<dbReference type="InterPro" id="IPR047187">
    <property type="entry name" value="SF1_C_Upf1"/>
</dbReference>
<dbReference type="SUPFAM" id="SSF52540">
    <property type="entry name" value="P-loop containing nucleoside triphosphate hydrolases"/>
    <property type="match status" value="1"/>
</dbReference>
<dbReference type="Pfam" id="PF13087">
    <property type="entry name" value="AAA_12"/>
    <property type="match status" value="1"/>
</dbReference>
<accession>A0ABP9UC61</accession>
<dbReference type="InterPro" id="IPR041679">
    <property type="entry name" value="DNA2/NAM7-like_C"/>
</dbReference>
<feature type="domain" description="DNA2/NAM7 helicase-like C-terminal" evidence="3">
    <location>
        <begin position="746"/>
        <end position="924"/>
    </location>
</feature>